<comment type="caution">
    <text evidence="1">The sequence shown here is derived from an EMBL/GenBank/DDBJ whole genome shotgun (WGS) entry which is preliminary data.</text>
</comment>
<dbReference type="AlphaFoldDB" id="A0A0F9H0M4"/>
<accession>A0A0F9H0M4</accession>
<sequence>MNRKKRERAKLLAGTPSEFKLGDCASCHDSDVLLTLSDDEENPLSYVCKECFLRGY</sequence>
<gene>
    <name evidence="1" type="ORF">LCGC14_2120770</name>
</gene>
<name>A0A0F9H0M4_9ZZZZ</name>
<dbReference type="EMBL" id="LAZR01026401">
    <property type="protein sequence ID" value="KKL68857.1"/>
    <property type="molecule type" value="Genomic_DNA"/>
</dbReference>
<protein>
    <submittedName>
        <fullName evidence="1">Uncharacterized protein</fullName>
    </submittedName>
</protein>
<reference evidence="1" key="1">
    <citation type="journal article" date="2015" name="Nature">
        <title>Complex archaea that bridge the gap between prokaryotes and eukaryotes.</title>
        <authorList>
            <person name="Spang A."/>
            <person name="Saw J.H."/>
            <person name="Jorgensen S.L."/>
            <person name="Zaremba-Niedzwiedzka K."/>
            <person name="Martijn J."/>
            <person name="Lind A.E."/>
            <person name="van Eijk R."/>
            <person name="Schleper C."/>
            <person name="Guy L."/>
            <person name="Ettema T.J."/>
        </authorList>
    </citation>
    <scope>NUCLEOTIDE SEQUENCE</scope>
</reference>
<organism evidence="1">
    <name type="scientific">marine sediment metagenome</name>
    <dbReference type="NCBI Taxonomy" id="412755"/>
    <lineage>
        <taxon>unclassified sequences</taxon>
        <taxon>metagenomes</taxon>
        <taxon>ecological metagenomes</taxon>
    </lineage>
</organism>
<evidence type="ECO:0000313" key="1">
    <source>
        <dbReference type="EMBL" id="KKL68857.1"/>
    </source>
</evidence>
<proteinExistence type="predicted"/>